<dbReference type="PANTHER" id="PTHR42891">
    <property type="entry name" value="D-GLYCERO-BETA-D-MANNO-HEPTOSE-1,7-BISPHOSPHATE 7-PHOSPHATASE"/>
    <property type="match status" value="1"/>
</dbReference>
<gene>
    <name evidence="9" type="ordered locus">MODMU_0523</name>
</gene>
<comment type="similarity">
    <text evidence="2">Belongs to the GmhB family.</text>
</comment>
<dbReference type="Pfam" id="PF00535">
    <property type="entry name" value="Glycos_transf_2"/>
    <property type="match status" value="1"/>
</dbReference>
<evidence type="ECO:0000259" key="8">
    <source>
        <dbReference type="Pfam" id="PF00535"/>
    </source>
</evidence>
<dbReference type="GO" id="GO:0005737">
    <property type="term" value="C:cytoplasm"/>
    <property type="evidence" value="ECO:0007669"/>
    <property type="project" value="UniProtKB-SubCell"/>
</dbReference>
<dbReference type="CDD" id="cd07503">
    <property type="entry name" value="HAD_HisB-N"/>
    <property type="match status" value="1"/>
</dbReference>
<protein>
    <recommendedName>
        <fullName evidence="7">D,D-heptose 1,7-bisphosphate phosphatase</fullName>
    </recommendedName>
</protein>
<comment type="subcellular location">
    <subcellularLocation>
        <location evidence="1">Cytoplasm</location>
    </subcellularLocation>
</comment>
<evidence type="ECO:0000256" key="6">
    <source>
        <dbReference type="ARBA" id="ARBA00023277"/>
    </source>
</evidence>
<dbReference type="InterPro" id="IPR036412">
    <property type="entry name" value="HAD-like_sf"/>
</dbReference>
<dbReference type="GO" id="GO:0016791">
    <property type="term" value="F:phosphatase activity"/>
    <property type="evidence" value="ECO:0007669"/>
    <property type="project" value="InterPro"/>
</dbReference>
<dbReference type="SUPFAM" id="SSF56784">
    <property type="entry name" value="HAD-like"/>
    <property type="match status" value="1"/>
</dbReference>
<dbReference type="InterPro" id="IPR023214">
    <property type="entry name" value="HAD_sf"/>
</dbReference>
<dbReference type="KEGG" id="mmar:MODMU_0523"/>
<dbReference type="SUPFAM" id="SSF53448">
    <property type="entry name" value="Nucleotide-diphospho-sugar transferases"/>
    <property type="match status" value="1"/>
</dbReference>
<dbReference type="STRING" id="477641.MODMU_0523"/>
<evidence type="ECO:0000313" key="10">
    <source>
        <dbReference type="Proteomes" id="UP000006461"/>
    </source>
</evidence>
<dbReference type="Pfam" id="PF13242">
    <property type="entry name" value="Hydrolase_like"/>
    <property type="match status" value="1"/>
</dbReference>
<accession>I4ERG7</accession>
<keyword evidence="10" id="KW-1185">Reference proteome</keyword>
<dbReference type="InterPro" id="IPR001173">
    <property type="entry name" value="Glyco_trans_2-like"/>
</dbReference>
<dbReference type="NCBIfam" id="TIGR01662">
    <property type="entry name" value="HAD-SF-IIIA"/>
    <property type="match status" value="1"/>
</dbReference>
<evidence type="ECO:0000256" key="3">
    <source>
        <dbReference type="ARBA" id="ARBA00022490"/>
    </source>
</evidence>
<dbReference type="Proteomes" id="UP000006461">
    <property type="component" value="Chromosome"/>
</dbReference>
<reference evidence="9 10" key="1">
    <citation type="journal article" date="2012" name="J. Bacteriol.">
        <title>Genome Sequence of Radiation-Resistant Modestobacter marinus Strain BC501, a Representative Actinobacterium That Thrives on Calcareous Stone Surfaces.</title>
        <authorList>
            <person name="Normand P."/>
            <person name="Gury J."/>
            <person name="Pujic P."/>
            <person name="Chouaia B."/>
            <person name="Crotti E."/>
            <person name="Brusetti L."/>
            <person name="Daffonchio D."/>
            <person name="Vacherie B."/>
            <person name="Barbe V."/>
            <person name="Medigue C."/>
            <person name="Calteau A."/>
            <person name="Ghodhbane-Gtari F."/>
            <person name="Essoussi I."/>
            <person name="Nouioui I."/>
            <person name="Abbassi-Ghozzi I."/>
            <person name="Gtari M."/>
        </authorList>
    </citation>
    <scope>NUCLEOTIDE SEQUENCE [LARGE SCALE GENOMIC DNA]</scope>
    <source>
        <strain evidence="10">BC 501</strain>
    </source>
</reference>
<dbReference type="Gene3D" id="3.40.50.1000">
    <property type="entry name" value="HAD superfamily/HAD-like"/>
    <property type="match status" value="1"/>
</dbReference>
<dbReference type="OMA" id="QVGPHWC"/>
<dbReference type="GO" id="GO:0005975">
    <property type="term" value="P:carbohydrate metabolic process"/>
    <property type="evidence" value="ECO:0007669"/>
    <property type="project" value="InterPro"/>
</dbReference>
<name>I4ERG7_MODI5</name>
<keyword evidence="5" id="KW-0378">Hydrolase</keyword>
<dbReference type="InterPro" id="IPR004446">
    <property type="entry name" value="Heptose_bisP_phosphatase"/>
</dbReference>
<dbReference type="InterPro" id="IPR006543">
    <property type="entry name" value="Histidinol-phos"/>
</dbReference>
<organism evidence="9 10">
    <name type="scientific">Modestobacter italicus (strain DSM 44449 / CECT 9708 / BC 501)</name>
    <dbReference type="NCBI Taxonomy" id="2732864"/>
    <lineage>
        <taxon>Bacteria</taxon>
        <taxon>Bacillati</taxon>
        <taxon>Actinomycetota</taxon>
        <taxon>Actinomycetes</taxon>
        <taxon>Geodermatophilales</taxon>
        <taxon>Geodermatophilaceae</taxon>
        <taxon>Modestobacter</taxon>
    </lineage>
</organism>
<evidence type="ECO:0000256" key="4">
    <source>
        <dbReference type="ARBA" id="ARBA00022723"/>
    </source>
</evidence>
<evidence type="ECO:0000313" key="9">
    <source>
        <dbReference type="EMBL" id="CCH85980.1"/>
    </source>
</evidence>
<keyword evidence="6" id="KW-0119">Carbohydrate metabolism</keyword>
<dbReference type="InterPro" id="IPR029044">
    <property type="entry name" value="Nucleotide-diphossugar_trans"/>
</dbReference>
<dbReference type="Gene3D" id="3.90.550.10">
    <property type="entry name" value="Spore Coat Polysaccharide Biosynthesis Protein SpsA, Chain A"/>
    <property type="match status" value="1"/>
</dbReference>
<keyword evidence="3" id="KW-0963">Cytoplasm</keyword>
<evidence type="ECO:0000256" key="1">
    <source>
        <dbReference type="ARBA" id="ARBA00004496"/>
    </source>
</evidence>
<dbReference type="NCBIfam" id="TIGR01656">
    <property type="entry name" value="Histidinol-ppas"/>
    <property type="match status" value="1"/>
</dbReference>
<evidence type="ECO:0000256" key="5">
    <source>
        <dbReference type="ARBA" id="ARBA00022801"/>
    </source>
</evidence>
<proteinExistence type="inferred from homology"/>
<dbReference type="AlphaFoldDB" id="I4ERG7"/>
<feature type="domain" description="Glycosyltransferase 2-like" evidence="8">
    <location>
        <begin position="21"/>
        <end position="135"/>
    </location>
</feature>
<dbReference type="eggNOG" id="COG0241">
    <property type="taxonomic scope" value="Bacteria"/>
</dbReference>
<dbReference type="GO" id="GO:0046872">
    <property type="term" value="F:metal ion binding"/>
    <property type="evidence" value="ECO:0007669"/>
    <property type="project" value="UniProtKB-KW"/>
</dbReference>
<keyword evidence="4" id="KW-0479">Metal-binding</keyword>
<dbReference type="EMBL" id="FO203431">
    <property type="protein sequence ID" value="CCH85980.1"/>
    <property type="molecule type" value="Genomic_DNA"/>
</dbReference>
<evidence type="ECO:0000256" key="7">
    <source>
        <dbReference type="ARBA" id="ARBA00031828"/>
    </source>
</evidence>
<dbReference type="eggNOG" id="COG1216">
    <property type="taxonomic scope" value="Bacteria"/>
</dbReference>
<dbReference type="HOGENOM" id="CLU_546152_0_0_11"/>
<evidence type="ECO:0000256" key="2">
    <source>
        <dbReference type="ARBA" id="ARBA00005628"/>
    </source>
</evidence>
<dbReference type="InterPro" id="IPR006549">
    <property type="entry name" value="HAD-SF_hydro_IIIA"/>
</dbReference>
<sequence length="511" mass="54179">MFRAVERGNRAGMTDALRDCTVVVPTIGRPSLDVLLDALATSTGPRPAELVLVDDRPTGTPLSPERPGLPPVRVVRTGGGGPAAARNLGWRTARTGWIAFLDDDVVPDPDWYDRLAGDLAALPADVAGSQGRVRVPLPESRRPTDWERGTAGLATSSWITADLAYRRSALAAVGGFDERFPRAFREDSDLALRVMDTGSTLTRGERWITHPVRPVDRWVSARVQAGNADDVLMRRLHGPTWRERADAAVGRRPRHLAVTAAALGAVGLLAAGRPRAAALAALGWAAGTAEFAWARIAPGPRDRAEVTTMLATSALIPPLASWHFLRGAVQHRQVTTWRGLPDLVLFDRDGTLVHDVPYNGDPEQVRPVEGAREALDELRARGVRIGLVSNQSGVGRGLITRAQVDAVNARLAELLGPFDTVQVCPHTPEDGCDCRKPAPGMVKAACAELDVDPARCLVIGDIGADVGAAAAAGAASIIVPTPVTRPQEIAAAPHRAATLTAAVADVLAGTW</sequence>
<dbReference type="PANTHER" id="PTHR42891:SF1">
    <property type="entry name" value="D-GLYCERO-BETA-D-MANNO-HEPTOSE-1,7-BISPHOSPHATE 7-PHOSPHATASE"/>
    <property type="match status" value="1"/>
</dbReference>